<name>A0ABQ2YXK8_9ACTN</name>
<evidence type="ECO:0000313" key="2">
    <source>
        <dbReference type="Proteomes" id="UP000659223"/>
    </source>
</evidence>
<reference evidence="2" key="1">
    <citation type="journal article" date="2019" name="Int. J. Syst. Evol. Microbiol.">
        <title>The Global Catalogue of Microorganisms (GCM) 10K type strain sequencing project: providing services to taxonomists for standard genome sequencing and annotation.</title>
        <authorList>
            <consortium name="The Broad Institute Genomics Platform"/>
            <consortium name="The Broad Institute Genome Sequencing Center for Infectious Disease"/>
            <person name="Wu L."/>
            <person name="Ma J."/>
        </authorList>
    </citation>
    <scope>NUCLEOTIDE SEQUENCE [LARGE SCALE GENOMIC DNA]</scope>
    <source>
        <strain evidence="2">JCM 4586</strain>
    </source>
</reference>
<comment type="caution">
    <text evidence="1">The sequence shown here is derived from an EMBL/GenBank/DDBJ whole genome shotgun (WGS) entry which is preliminary data.</text>
</comment>
<proteinExistence type="predicted"/>
<protein>
    <submittedName>
        <fullName evidence="1">Uncharacterized protein</fullName>
    </submittedName>
</protein>
<dbReference type="EMBL" id="BMUT01000011">
    <property type="protein sequence ID" value="GGX96648.1"/>
    <property type="molecule type" value="Genomic_DNA"/>
</dbReference>
<accession>A0ABQ2YXK8</accession>
<sequence length="69" mass="6783">MDICDPFGSPATGPAAARSAFPRPFLVIENLDAPDGDGLALFTQICIIAPPVMSPAAGAGTGTAEPAAA</sequence>
<gene>
    <name evidence="1" type="ORF">GCM10010324_48300</name>
</gene>
<evidence type="ECO:0000313" key="1">
    <source>
        <dbReference type="EMBL" id="GGX96648.1"/>
    </source>
</evidence>
<dbReference type="RefSeq" id="WP_190023837.1">
    <property type="nucleotide sequence ID" value="NZ_BMUT01000011.1"/>
</dbReference>
<dbReference type="Proteomes" id="UP000659223">
    <property type="component" value="Unassembled WGS sequence"/>
</dbReference>
<organism evidence="1 2">
    <name type="scientific">Streptomyces hiroshimensis</name>
    <dbReference type="NCBI Taxonomy" id="66424"/>
    <lineage>
        <taxon>Bacteria</taxon>
        <taxon>Bacillati</taxon>
        <taxon>Actinomycetota</taxon>
        <taxon>Actinomycetes</taxon>
        <taxon>Kitasatosporales</taxon>
        <taxon>Streptomycetaceae</taxon>
        <taxon>Streptomyces</taxon>
    </lineage>
</organism>
<keyword evidence="2" id="KW-1185">Reference proteome</keyword>